<dbReference type="GO" id="GO:0016887">
    <property type="term" value="F:ATP hydrolysis activity"/>
    <property type="evidence" value="ECO:0007669"/>
    <property type="project" value="RHEA"/>
</dbReference>
<dbReference type="NCBIfam" id="NF004384">
    <property type="entry name" value="PRK05748.1"/>
    <property type="match status" value="1"/>
</dbReference>
<dbReference type="InterPro" id="IPR016136">
    <property type="entry name" value="DNA_helicase_N/primase_C"/>
</dbReference>
<reference evidence="15" key="1">
    <citation type="submission" date="2017-01" db="EMBL/GenBank/DDBJ databases">
        <authorList>
            <person name="Varghese N."/>
            <person name="Submissions S."/>
        </authorList>
    </citation>
    <scope>NUCLEOTIDE SEQUENCE [LARGE SCALE GENOMIC DNA]</scope>
    <source>
        <strain evidence="15">DSM 16176</strain>
    </source>
</reference>
<comment type="similarity">
    <text evidence="1 12">Belongs to the helicase family. DnaB subfamily.</text>
</comment>
<dbReference type="AlphaFoldDB" id="A0A1N7LNA5"/>
<dbReference type="SUPFAM" id="SSF52540">
    <property type="entry name" value="P-loop containing nucleoside triphosphate hydrolases"/>
    <property type="match status" value="1"/>
</dbReference>
<dbReference type="InterPro" id="IPR027417">
    <property type="entry name" value="P-loop_NTPase"/>
</dbReference>
<evidence type="ECO:0000256" key="5">
    <source>
        <dbReference type="ARBA" id="ARBA00022801"/>
    </source>
</evidence>
<keyword evidence="2 12" id="KW-0639">Primosome</keyword>
<keyword evidence="7 12" id="KW-0067">ATP-binding</keyword>
<dbReference type="PROSITE" id="PS51199">
    <property type="entry name" value="SF4_HELICASE"/>
    <property type="match status" value="1"/>
</dbReference>
<dbReference type="GO" id="GO:0042802">
    <property type="term" value="F:identical protein binding"/>
    <property type="evidence" value="ECO:0007669"/>
    <property type="project" value="UniProtKB-ARBA"/>
</dbReference>
<dbReference type="GO" id="GO:0005524">
    <property type="term" value="F:ATP binding"/>
    <property type="evidence" value="ECO:0007669"/>
    <property type="project" value="UniProtKB-UniRule"/>
</dbReference>
<keyword evidence="6 12" id="KW-0347">Helicase</keyword>
<dbReference type="FunFam" id="3.40.50.300:FF:000076">
    <property type="entry name" value="Replicative DNA helicase"/>
    <property type="match status" value="1"/>
</dbReference>
<sequence length="459" mass="51167">MAAEETLWREPGTEAALHMPPHSLEAEQAVLGAMLISPDAVVEALELLEPDDFYRSAHQAIYRAIREVYEAGDPVDIITVASRLRTYGDVLEAVGGPEYLADLAAMMPTALHAVHYAEIVREKALLRRIISVGTRIAEEAYEPDASATEVLADAERLVLELSQHQRTRDFTHIADVLQTTFERIEQLYESDGNITGVPTGYGDLDRMTSGFQKSDLIIVAARPSVGKTAFALNIAQNVAVRAGLPVAIFSLEMSKDQLVQRMLCAEAFIDGHKLRNGTLDDEDWPKLSMGVTTLSNSPIYIDDTPGITVPEMRSKLRRLKLEHGLGFVVIDYLQLIHGRRTAGENRQQEISDISRSLKQLARELEVPILALAQLSRSVEQRQDKRPMLSDIRESGSIEQDADVVAFLYRDDYYNPDTENPNVVEVIIAKQRNGPTGKIELVFLKNFNKFVNLERAHAEP</sequence>
<feature type="domain" description="SF4 helicase" evidence="13">
    <location>
        <begin position="190"/>
        <end position="456"/>
    </location>
</feature>
<keyword evidence="4 12" id="KW-0547">Nucleotide-binding</keyword>
<dbReference type="STRING" id="252246.SAMN05421799_103276"/>
<evidence type="ECO:0000256" key="12">
    <source>
        <dbReference type="RuleBase" id="RU362085"/>
    </source>
</evidence>
<dbReference type="InterPro" id="IPR007694">
    <property type="entry name" value="DNA_helicase_DnaB-like_C"/>
</dbReference>
<dbReference type="InterPro" id="IPR007693">
    <property type="entry name" value="DNA_helicase_DnaB-like_N"/>
</dbReference>
<dbReference type="Gene3D" id="1.10.860.10">
    <property type="entry name" value="DNAb Helicase, Chain A"/>
    <property type="match status" value="1"/>
</dbReference>
<dbReference type="GO" id="GO:0043139">
    <property type="term" value="F:5'-3' DNA helicase activity"/>
    <property type="evidence" value="ECO:0007669"/>
    <property type="project" value="UniProtKB-EC"/>
</dbReference>
<evidence type="ECO:0000256" key="1">
    <source>
        <dbReference type="ARBA" id="ARBA00008428"/>
    </source>
</evidence>
<evidence type="ECO:0000256" key="9">
    <source>
        <dbReference type="ARBA" id="ARBA00023235"/>
    </source>
</evidence>
<accession>A0A1N7LNA5</accession>
<dbReference type="Pfam" id="PF03796">
    <property type="entry name" value="DnaB_C"/>
    <property type="match status" value="1"/>
</dbReference>
<dbReference type="GO" id="GO:0006269">
    <property type="term" value="P:DNA replication, synthesis of primer"/>
    <property type="evidence" value="ECO:0007669"/>
    <property type="project" value="UniProtKB-UniRule"/>
</dbReference>
<evidence type="ECO:0000256" key="11">
    <source>
        <dbReference type="NCBIfam" id="TIGR00665"/>
    </source>
</evidence>
<keyword evidence="8 12" id="KW-0238">DNA-binding</keyword>
<dbReference type="Pfam" id="PF00772">
    <property type="entry name" value="DnaB"/>
    <property type="match status" value="1"/>
</dbReference>
<evidence type="ECO:0000313" key="14">
    <source>
        <dbReference type="EMBL" id="SIS75306.1"/>
    </source>
</evidence>
<dbReference type="InterPro" id="IPR036185">
    <property type="entry name" value="DNA_heli_DnaB-like_N_sf"/>
</dbReference>
<dbReference type="GO" id="GO:0005829">
    <property type="term" value="C:cytosol"/>
    <property type="evidence" value="ECO:0007669"/>
    <property type="project" value="TreeGrafter"/>
</dbReference>
<dbReference type="SUPFAM" id="SSF48024">
    <property type="entry name" value="N-terminal domain of DnaB helicase"/>
    <property type="match status" value="1"/>
</dbReference>
<evidence type="ECO:0000256" key="8">
    <source>
        <dbReference type="ARBA" id="ARBA00023125"/>
    </source>
</evidence>
<gene>
    <name evidence="14" type="ORF">SAMN05421799_103276</name>
</gene>
<dbReference type="OrthoDB" id="9773982at2"/>
<dbReference type="PANTHER" id="PTHR30153:SF2">
    <property type="entry name" value="REPLICATIVE DNA HELICASE"/>
    <property type="match status" value="1"/>
</dbReference>
<comment type="function">
    <text evidence="12">The main replicative DNA helicase, it participates in initiation and elongation during chromosome replication. Travels ahead of the DNA replisome, separating dsDNA into templates for DNA synthesis. A processive ATP-dependent 5'-3' DNA helicase it has DNA-dependent ATPase activity.</text>
</comment>
<keyword evidence="3 12" id="KW-0235">DNA replication</keyword>
<keyword evidence="9" id="KW-0413">Isomerase</keyword>
<evidence type="ECO:0000256" key="4">
    <source>
        <dbReference type="ARBA" id="ARBA00022741"/>
    </source>
</evidence>
<dbReference type="RefSeq" id="WP_076345884.1">
    <property type="nucleotide sequence ID" value="NZ_FTOO01000003.1"/>
</dbReference>
<dbReference type="EMBL" id="FTOO01000003">
    <property type="protein sequence ID" value="SIS75306.1"/>
    <property type="molecule type" value="Genomic_DNA"/>
</dbReference>
<keyword evidence="5 12" id="KW-0378">Hydrolase</keyword>
<dbReference type="Gene3D" id="3.40.50.300">
    <property type="entry name" value="P-loop containing nucleotide triphosphate hydrolases"/>
    <property type="match status" value="1"/>
</dbReference>
<dbReference type="InterPro" id="IPR007692">
    <property type="entry name" value="DNA_helicase_DnaB"/>
</dbReference>
<dbReference type="Proteomes" id="UP000186156">
    <property type="component" value="Unassembled WGS sequence"/>
</dbReference>
<dbReference type="PANTHER" id="PTHR30153">
    <property type="entry name" value="REPLICATIVE DNA HELICASE DNAB"/>
    <property type="match status" value="1"/>
</dbReference>
<comment type="catalytic activity">
    <reaction evidence="10 12">
        <text>ATP + H2O = ADP + phosphate + H(+)</text>
        <dbReference type="Rhea" id="RHEA:13065"/>
        <dbReference type="ChEBI" id="CHEBI:15377"/>
        <dbReference type="ChEBI" id="CHEBI:15378"/>
        <dbReference type="ChEBI" id="CHEBI:30616"/>
        <dbReference type="ChEBI" id="CHEBI:43474"/>
        <dbReference type="ChEBI" id="CHEBI:456216"/>
        <dbReference type="EC" id="5.6.2.3"/>
    </reaction>
</comment>
<evidence type="ECO:0000313" key="15">
    <source>
        <dbReference type="Proteomes" id="UP000186156"/>
    </source>
</evidence>
<organism evidence="14 15">
    <name type="scientific">Alicyclobacillus vulcanalis</name>
    <dbReference type="NCBI Taxonomy" id="252246"/>
    <lineage>
        <taxon>Bacteria</taxon>
        <taxon>Bacillati</taxon>
        <taxon>Bacillota</taxon>
        <taxon>Bacilli</taxon>
        <taxon>Bacillales</taxon>
        <taxon>Alicyclobacillaceae</taxon>
        <taxon>Alicyclobacillus</taxon>
    </lineage>
</organism>
<evidence type="ECO:0000256" key="7">
    <source>
        <dbReference type="ARBA" id="ARBA00022840"/>
    </source>
</evidence>
<evidence type="ECO:0000256" key="10">
    <source>
        <dbReference type="ARBA" id="ARBA00048954"/>
    </source>
</evidence>
<dbReference type="CDD" id="cd00984">
    <property type="entry name" value="DnaB_C"/>
    <property type="match status" value="1"/>
</dbReference>
<evidence type="ECO:0000256" key="3">
    <source>
        <dbReference type="ARBA" id="ARBA00022705"/>
    </source>
</evidence>
<evidence type="ECO:0000256" key="2">
    <source>
        <dbReference type="ARBA" id="ARBA00022515"/>
    </source>
</evidence>
<name>A0A1N7LNA5_9BACL</name>
<dbReference type="GO" id="GO:1990077">
    <property type="term" value="C:primosome complex"/>
    <property type="evidence" value="ECO:0007669"/>
    <property type="project" value="UniProtKB-UniRule"/>
</dbReference>
<evidence type="ECO:0000259" key="13">
    <source>
        <dbReference type="PROSITE" id="PS51199"/>
    </source>
</evidence>
<dbReference type="NCBIfam" id="TIGR00665">
    <property type="entry name" value="DnaB"/>
    <property type="match status" value="1"/>
</dbReference>
<dbReference type="FunFam" id="1.10.860.10:FF:000001">
    <property type="entry name" value="Replicative DNA helicase"/>
    <property type="match status" value="1"/>
</dbReference>
<dbReference type="GO" id="GO:0003677">
    <property type="term" value="F:DNA binding"/>
    <property type="evidence" value="ECO:0007669"/>
    <property type="project" value="UniProtKB-UniRule"/>
</dbReference>
<proteinExistence type="inferred from homology"/>
<keyword evidence="15" id="KW-1185">Reference proteome</keyword>
<protein>
    <recommendedName>
        <fullName evidence="11 12">Replicative DNA helicase</fullName>
        <ecNumber evidence="11 12">5.6.2.3</ecNumber>
    </recommendedName>
</protein>
<evidence type="ECO:0000256" key="6">
    <source>
        <dbReference type="ARBA" id="ARBA00022806"/>
    </source>
</evidence>
<dbReference type="EC" id="5.6.2.3" evidence="11 12"/>